<protein>
    <recommendedName>
        <fullName evidence="13">Monoacylglycerol O-acyltransferase 3a</fullName>
    </recommendedName>
</protein>
<reference evidence="11" key="3">
    <citation type="submission" date="2025-09" db="UniProtKB">
        <authorList>
            <consortium name="Ensembl"/>
        </authorList>
    </citation>
    <scope>IDENTIFICATION</scope>
</reference>
<keyword evidence="5" id="KW-0812">Transmembrane</keyword>
<accession>A0A4W5NES0</accession>
<sequence>MFFPVKRIALNPCLKCTVEIKLDLMLMYCIYRAQLVPVFSFGENELFDQMTNPTGSPLRWLQDHLQRLMGVALPLFTGRGVFQYSFGLLPYRQPIHTVVGRPIPVVQTPSPTKDDIQCLHSLYLEGLTTVFEDNKDNYGIAPDKHLHFI</sequence>
<dbReference type="AlphaFoldDB" id="A0A4W5NES0"/>
<keyword evidence="7" id="KW-1133">Transmembrane helix</keyword>
<evidence type="ECO:0000256" key="7">
    <source>
        <dbReference type="ARBA" id="ARBA00022989"/>
    </source>
</evidence>
<dbReference type="Ensembl" id="ENSHHUT00000052129.1">
    <property type="protein sequence ID" value="ENSHHUP00000050331.1"/>
    <property type="gene ID" value="ENSHHUG00000030382.1"/>
</dbReference>
<dbReference type="GO" id="GO:0019432">
    <property type="term" value="P:triglyceride biosynthetic process"/>
    <property type="evidence" value="ECO:0007669"/>
    <property type="project" value="TreeGrafter"/>
</dbReference>
<evidence type="ECO:0000256" key="10">
    <source>
        <dbReference type="ARBA" id="ARBA00023315"/>
    </source>
</evidence>
<comment type="similarity">
    <text evidence="2">Belongs to the diacylglycerol acyltransferase family.</text>
</comment>
<dbReference type="GO" id="GO:0004144">
    <property type="term" value="F:diacylglycerol O-acyltransferase activity"/>
    <property type="evidence" value="ECO:0007669"/>
    <property type="project" value="TreeGrafter"/>
</dbReference>
<dbReference type="GeneTree" id="ENSGT01030000234582"/>
<dbReference type="PANTHER" id="PTHR12317:SF78">
    <property type="entry name" value="ACYLTRANSFERASE"/>
    <property type="match status" value="1"/>
</dbReference>
<evidence type="ECO:0000256" key="6">
    <source>
        <dbReference type="ARBA" id="ARBA00022824"/>
    </source>
</evidence>
<keyword evidence="3" id="KW-0444">Lipid biosynthesis</keyword>
<evidence type="ECO:0000313" key="12">
    <source>
        <dbReference type="Proteomes" id="UP000314982"/>
    </source>
</evidence>
<keyword evidence="8" id="KW-0443">Lipid metabolism</keyword>
<reference evidence="12" key="1">
    <citation type="submission" date="2018-06" db="EMBL/GenBank/DDBJ databases">
        <title>Genome assembly of Danube salmon.</title>
        <authorList>
            <person name="Macqueen D.J."/>
            <person name="Gundappa M.K."/>
        </authorList>
    </citation>
    <scope>NUCLEOTIDE SEQUENCE [LARGE SCALE GENOMIC DNA]</scope>
</reference>
<evidence type="ECO:0000256" key="8">
    <source>
        <dbReference type="ARBA" id="ARBA00023098"/>
    </source>
</evidence>
<dbReference type="PANTHER" id="PTHR12317">
    <property type="entry name" value="DIACYLGLYCEROL O-ACYLTRANSFERASE"/>
    <property type="match status" value="1"/>
</dbReference>
<evidence type="ECO:0008006" key="13">
    <source>
        <dbReference type="Google" id="ProtNLM"/>
    </source>
</evidence>
<comment type="subcellular location">
    <subcellularLocation>
        <location evidence="1">Endoplasmic reticulum membrane</location>
        <topology evidence="1">Multi-pass membrane protein</topology>
    </subcellularLocation>
</comment>
<keyword evidence="12" id="KW-1185">Reference proteome</keyword>
<keyword evidence="10" id="KW-0012">Acyltransferase</keyword>
<evidence type="ECO:0000256" key="2">
    <source>
        <dbReference type="ARBA" id="ARBA00005420"/>
    </source>
</evidence>
<dbReference type="Proteomes" id="UP000314982">
    <property type="component" value="Unassembled WGS sequence"/>
</dbReference>
<keyword evidence="6" id="KW-0256">Endoplasmic reticulum</keyword>
<keyword evidence="9" id="KW-0472">Membrane</keyword>
<evidence type="ECO:0000256" key="4">
    <source>
        <dbReference type="ARBA" id="ARBA00022679"/>
    </source>
</evidence>
<proteinExistence type="inferred from homology"/>
<evidence type="ECO:0000256" key="9">
    <source>
        <dbReference type="ARBA" id="ARBA00023136"/>
    </source>
</evidence>
<dbReference type="Pfam" id="PF03982">
    <property type="entry name" value="DAGAT"/>
    <property type="match status" value="1"/>
</dbReference>
<name>A0A4W5NES0_9TELE</name>
<evidence type="ECO:0000313" key="11">
    <source>
        <dbReference type="Ensembl" id="ENSHHUP00000050331.1"/>
    </source>
</evidence>
<evidence type="ECO:0000256" key="3">
    <source>
        <dbReference type="ARBA" id="ARBA00022516"/>
    </source>
</evidence>
<organism evidence="11 12">
    <name type="scientific">Hucho hucho</name>
    <name type="common">huchen</name>
    <dbReference type="NCBI Taxonomy" id="62062"/>
    <lineage>
        <taxon>Eukaryota</taxon>
        <taxon>Metazoa</taxon>
        <taxon>Chordata</taxon>
        <taxon>Craniata</taxon>
        <taxon>Vertebrata</taxon>
        <taxon>Euteleostomi</taxon>
        <taxon>Actinopterygii</taxon>
        <taxon>Neopterygii</taxon>
        <taxon>Teleostei</taxon>
        <taxon>Protacanthopterygii</taxon>
        <taxon>Salmoniformes</taxon>
        <taxon>Salmonidae</taxon>
        <taxon>Salmoninae</taxon>
        <taxon>Hucho</taxon>
    </lineage>
</organism>
<evidence type="ECO:0000256" key="5">
    <source>
        <dbReference type="ARBA" id="ARBA00022692"/>
    </source>
</evidence>
<dbReference type="STRING" id="62062.ENSHHUP00000050331"/>
<evidence type="ECO:0000256" key="1">
    <source>
        <dbReference type="ARBA" id="ARBA00004477"/>
    </source>
</evidence>
<reference evidence="11" key="2">
    <citation type="submission" date="2025-08" db="UniProtKB">
        <authorList>
            <consortium name="Ensembl"/>
        </authorList>
    </citation>
    <scope>IDENTIFICATION</scope>
</reference>
<dbReference type="InterPro" id="IPR007130">
    <property type="entry name" value="DAGAT"/>
</dbReference>
<keyword evidence="4" id="KW-0808">Transferase</keyword>
<dbReference type="GO" id="GO:0005789">
    <property type="term" value="C:endoplasmic reticulum membrane"/>
    <property type="evidence" value="ECO:0007669"/>
    <property type="project" value="UniProtKB-SubCell"/>
</dbReference>